<dbReference type="AlphaFoldDB" id="A0A1F5NNT0"/>
<evidence type="ECO:0000313" key="3">
    <source>
        <dbReference type="Proteomes" id="UP000176864"/>
    </source>
</evidence>
<evidence type="ECO:0000313" key="2">
    <source>
        <dbReference type="EMBL" id="OGE79288.1"/>
    </source>
</evidence>
<dbReference type="STRING" id="1817824.A2751_04835"/>
<keyword evidence="1" id="KW-0472">Membrane</keyword>
<feature type="transmembrane region" description="Helical" evidence="1">
    <location>
        <begin position="59"/>
        <end position="79"/>
    </location>
</feature>
<name>A0A1F5NNT0_9BACT</name>
<proteinExistence type="predicted"/>
<dbReference type="Proteomes" id="UP000176864">
    <property type="component" value="Unassembled WGS sequence"/>
</dbReference>
<organism evidence="2 3">
    <name type="scientific">Candidatus Doudnabacteria bacterium RIFCSPHIGHO2_01_FULL_46_14</name>
    <dbReference type="NCBI Taxonomy" id="1817824"/>
    <lineage>
        <taxon>Bacteria</taxon>
        <taxon>Candidatus Doudnaibacteriota</taxon>
    </lineage>
</organism>
<dbReference type="EMBL" id="MFEK01000006">
    <property type="protein sequence ID" value="OGE79288.1"/>
    <property type="molecule type" value="Genomic_DNA"/>
</dbReference>
<accession>A0A1F5NNT0</accession>
<reference evidence="2 3" key="1">
    <citation type="journal article" date="2016" name="Nat. Commun.">
        <title>Thousands of microbial genomes shed light on interconnected biogeochemical processes in an aquifer system.</title>
        <authorList>
            <person name="Anantharaman K."/>
            <person name="Brown C.T."/>
            <person name="Hug L.A."/>
            <person name="Sharon I."/>
            <person name="Castelle C.J."/>
            <person name="Probst A.J."/>
            <person name="Thomas B.C."/>
            <person name="Singh A."/>
            <person name="Wilkins M.J."/>
            <person name="Karaoz U."/>
            <person name="Brodie E.L."/>
            <person name="Williams K.H."/>
            <person name="Hubbard S.S."/>
            <person name="Banfield J.F."/>
        </authorList>
    </citation>
    <scope>NUCLEOTIDE SEQUENCE [LARGE SCALE GENOMIC DNA]</scope>
</reference>
<keyword evidence="1" id="KW-1133">Transmembrane helix</keyword>
<gene>
    <name evidence="2" type="ORF">A2751_04835</name>
</gene>
<comment type="caution">
    <text evidence="2">The sequence shown here is derived from an EMBL/GenBank/DDBJ whole genome shotgun (WGS) entry which is preliminary data.</text>
</comment>
<evidence type="ECO:0000256" key="1">
    <source>
        <dbReference type="SAM" id="Phobius"/>
    </source>
</evidence>
<protein>
    <submittedName>
        <fullName evidence="2">Uncharacterized protein</fullName>
    </submittedName>
</protein>
<keyword evidence="1" id="KW-0812">Transmembrane</keyword>
<sequence length="81" mass="8759">MIKKLNIIILLLLIVHLGFLARQMGIKYVLSGPVVLEIGFFGLILILETVMGKLKINKVVIVIVIATCIVGYLTVAGVAGR</sequence>
<feature type="transmembrane region" description="Helical" evidence="1">
    <location>
        <begin position="30"/>
        <end position="47"/>
    </location>
</feature>